<dbReference type="InterPro" id="IPR041657">
    <property type="entry name" value="HTH_17"/>
</dbReference>
<dbReference type="EMBL" id="BAABHS010000001">
    <property type="protein sequence ID" value="GAA4947181.1"/>
    <property type="molecule type" value="Genomic_DNA"/>
</dbReference>
<keyword evidence="3" id="KW-1185">Reference proteome</keyword>
<proteinExistence type="predicted"/>
<dbReference type="Pfam" id="PF12728">
    <property type="entry name" value="HTH_17"/>
    <property type="match status" value="1"/>
</dbReference>
<protein>
    <recommendedName>
        <fullName evidence="1">Helix-turn-helix domain-containing protein</fullName>
    </recommendedName>
</protein>
<dbReference type="RefSeq" id="WP_345673431.1">
    <property type="nucleotide sequence ID" value="NZ_BAABHS010000001.1"/>
</dbReference>
<organism evidence="2 3">
    <name type="scientific">Yinghuangia aomiensis</name>
    <dbReference type="NCBI Taxonomy" id="676205"/>
    <lineage>
        <taxon>Bacteria</taxon>
        <taxon>Bacillati</taxon>
        <taxon>Actinomycetota</taxon>
        <taxon>Actinomycetes</taxon>
        <taxon>Kitasatosporales</taxon>
        <taxon>Streptomycetaceae</taxon>
        <taxon>Yinghuangia</taxon>
    </lineage>
</organism>
<evidence type="ECO:0000259" key="1">
    <source>
        <dbReference type="Pfam" id="PF12728"/>
    </source>
</evidence>
<reference evidence="3" key="1">
    <citation type="journal article" date="2019" name="Int. J. Syst. Evol. Microbiol.">
        <title>The Global Catalogue of Microorganisms (GCM) 10K type strain sequencing project: providing services to taxonomists for standard genome sequencing and annotation.</title>
        <authorList>
            <consortium name="The Broad Institute Genomics Platform"/>
            <consortium name="The Broad Institute Genome Sequencing Center for Infectious Disease"/>
            <person name="Wu L."/>
            <person name="Ma J."/>
        </authorList>
    </citation>
    <scope>NUCLEOTIDE SEQUENCE [LARGE SCALE GENOMIC DNA]</scope>
    <source>
        <strain evidence="3">JCM 17986</strain>
    </source>
</reference>
<sequence>MADRPIKMLTIVEVSDYLDKPVSWVYANWRPQGMPFRKVGNQLRCRPSDLERWFDQQAA</sequence>
<evidence type="ECO:0000313" key="3">
    <source>
        <dbReference type="Proteomes" id="UP001500466"/>
    </source>
</evidence>
<gene>
    <name evidence="2" type="ORF">GCM10023205_03820</name>
</gene>
<accession>A0ABP9GL89</accession>
<feature type="domain" description="Helix-turn-helix" evidence="1">
    <location>
        <begin position="8"/>
        <end position="57"/>
    </location>
</feature>
<comment type="caution">
    <text evidence="2">The sequence shown here is derived from an EMBL/GenBank/DDBJ whole genome shotgun (WGS) entry which is preliminary data.</text>
</comment>
<name>A0ABP9GL89_9ACTN</name>
<evidence type="ECO:0000313" key="2">
    <source>
        <dbReference type="EMBL" id="GAA4947181.1"/>
    </source>
</evidence>
<dbReference type="Proteomes" id="UP001500466">
    <property type="component" value="Unassembled WGS sequence"/>
</dbReference>